<dbReference type="Proteomes" id="UP000253303">
    <property type="component" value="Unassembled WGS sequence"/>
</dbReference>
<reference evidence="2 3" key="1">
    <citation type="submission" date="2018-06" db="EMBL/GenBank/DDBJ databases">
        <title>Sphaerisporangium craniellae sp. nov., isolated from a marine sponge in the South China Sea.</title>
        <authorList>
            <person name="Li L."/>
        </authorList>
    </citation>
    <scope>NUCLEOTIDE SEQUENCE [LARGE SCALE GENOMIC DNA]</scope>
    <source>
        <strain evidence="2 3">LHW63015</strain>
    </source>
</reference>
<organism evidence="2 3">
    <name type="scientific">Spongiactinospora rosea</name>
    <dbReference type="NCBI Taxonomy" id="2248750"/>
    <lineage>
        <taxon>Bacteria</taxon>
        <taxon>Bacillati</taxon>
        <taxon>Actinomycetota</taxon>
        <taxon>Actinomycetes</taxon>
        <taxon>Streptosporangiales</taxon>
        <taxon>Streptosporangiaceae</taxon>
        <taxon>Spongiactinospora</taxon>
    </lineage>
</organism>
<proteinExistence type="predicted"/>
<evidence type="ECO:0000313" key="2">
    <source>
        <dbReference type="EMBL" id="RBQ20471.1"/>
    </source>
</evidence>
<evidence type="ECO:0000313" key="3">
    <source>
        <dbReference type="Proteomes" id="UP000253303"/>
    </source>
</evidence>
<protein>
    <submittedName>
        <fullName evidence="2">DNA-binding protein</fullName>
    </submittedName>
</protein>
<gene>
    <name evidence="2" type="ORF">DP939_11900</name>
</gene>
<dbReference type="AlphaFoldDB" id="A0A366M2Q1"/>
<comment type="caution">
    <text evidence="2">The sequence shown here is derived from an EMBL/GenBank/DDBJ whole genome shotgun (WGS) entry which is preliminary data.</text>
</comment>
<evidence type="ECO:0000259" key="1">
    <source>
        <dbReference type="Pfam" id="PF12728"/>
    </source>
</evidence>
<dbReference type="Pfam" id="PF12728">
    <property type="entry name" value="HTH_17"/>
    <property type="match status" value="1"/>
</dbReference>
<dbReference type="OrthoDB" id="9806039at2"/>
<dbReference type="InterPro" id="IPR041657">
    <property type="entry name" value="HTH_17"/>
</dbReference>
<dbReference type="EMBL" id="QMEY01000003">
    <property type="protein sequence ID" value="RBQ20471.1"/>
    <property type="molecule type" value="Genomic_DNA"/>
</dbReference>
<name>A0A366M2Q1_9ACTN</name>
<accession>A0A366M2Q1</accession>
<keyword evidence="2" id="KW-0238">DNA-binding</keyword>
<feature type="domain" description="Helix-turn-helix" evidence="1">
    <location>
        <begin position="16"/>
        <end position="63"/>
    </location>
</feature>
<sequence>MTPAPAIDQIPAEHRLYRIADAARAIGQSRAKLYQLINAGRLYVVHEGRTALVPGTAIADYIADLKREAGVSAR</sequence>
<keyword evidence="3" id="KW-1185">Reference proteome</keyword>
<dbReference type="GO" id="GO:0003677">
    <property type="term" value="F:DNA binding"/>
    <property type="evidence" value="ECO:0007669"/>
    <property type="project" value="UniProtKB-KW"/>
</dbReference>